<name>A0AAV1WQ09_LUPLU</name>
<dbReference type="InterPro" id="IPR044698">
    <property type="entry name" value="VKOR/LTO1"/>
</dbReference>
<evidence type="ECO:0000313" key="13">
    <source>
        <dbReference type="Proteomes" id="UP001497480"/>
    </source>
</evidence>
<dbReference type="GO" id="GO:0016491">
    <property type="term" value="F:oxidoreductase activity"/>
    <property type="evidence" value="ECO:0007669"/>
    <property type="project" value="UniProtKB-KW"/>
</dbReference>
<comment type="subcellular location">
    <subcellularLocation>
        <location evidence="1">Membrane</location>
        <topology evidence="1">Multi-pass membrane protein</topology>
    </subcellularLocation>
</comment>
<feature type="transmembrane region" description="Helical" evidence="10">
    <location>
        <begin position="116"/>
        <end position="138"/>
    </location>
</feature>
<dbReference type="Pfam" id="PF07884">
    <property type="entry name" value="VKOR"/>
    <property type="match status" value="1"/>
</dbReference>
<keyword evidence="5 10" id="KW-1133">Transmembrane helix</keyword>
<dbReference type="AlphaFoldDB" id="A0AAV1WQ09"/>
<dbReference type="SMART" id="SM00756">
    <property type="entry name" value="VKc"/>
    <property type="match status" value="1"/>
</dbReference>
<keyword evidence="8" id="KW-1015">Disulfide bond</keyword>
<comment type="caution">
    <text evidence="12">The sequence shown here is derived from an EMBL/GenBank/DDBJ whole genome shotgun (WGS) entry which is preliminary data.</text>
</comment>
<dbReference type="CDD" id="cd12916">
    <property type="entry name" value="VKOR_1"/>
    <property type="match status" value="1"/>
</dbReference>
<organism evidence="12 13">
    <name type="scientific">Lupinus luteus</name>
    <name type="common">European yellow lupine</name>
    <dbReference type="NCBI Taxonomy" id="3873"/>
    <lineage>
        <taxon>Eukaryota</taxon>
        <taxon>Viridiplantae</taxon>
        <taxon>Streptophyta</taxon>
        <taxon>Embryophyta</taxon>
        <taxon>Tracheophyta</taxon>
        <taxon>Spermatophyta</taxon>
        <taxon>Magnoliopsida</taxon>
        <taxon>eudicotyledons</taxon>
        <taxon>Gunneridae</taxon>
        <taxon>Pentapetalae</taxon>
        <taxon>rosids</taxon>
        <taxon>fabids</taxon>
        <taxon>Fabales</taxon>
        <taxon>Fabaceae</taxon>
        <taxon>Papilionoideae</taxon>
        <taxon>50 kb inversion clade</taxon>
        <taxon>genistoids sensu lato</taxon>
        <taxon>core genistoids</taxon>
        <taxon>Genisteae</taxon>
        <taxon>Lupinus</taxon>
    </lineage>
</organism>
<dbReference type="Gene3D" id="1.20.1440.130">
    <property type="entry name" value="VKOR domain"/>
    <property type="match status" value="1"/>
</dbReference>
<dbReference type="PANTHER" id="PTHR34573:SF1">
    <property type="entry name" value="VITAMIN K EPOXIDE REDUCTASE DOMAIN-CONTAINING PROTEIN"/>
    <property type="match status" value="1"/>
</dbReference>
<evidence type="ECO:0000256" key="2">
    <source>
        <dbReference type="ARBA" id="ARBA00006214"/>
    </source>
</evidence>
<evidence type="ECO:0000256" key="5">
    <source>
        <dbReference type="ARBA" id="ARBA00022989"/>
    </source>
</evidence>
<dbReference type="SUPFAM" id="SSF52833">
    <property type="entry name" value="Thioredoxin-like"/>
    <property type="match status" value="1"/>
</dbReference>
<dbReference type="InterPro" id="IPR036249">
    <property type="entry name" value="Thioredoxin-like_sf"/>
</dbReference>
<dbReference type="EMBL" id="CAXHTB010000009">
    <property type="protein sequence ID" value="CAL0311439.1"/>
    <property type="molecule type" value="Genomic_DNA"/>
</dbReference>
<dbReference type="Gene3D" id="3.40.30.10">
    <property type="entry name" value="Glutaredoxin"/>
    <property type="match status" value="1"/>
</dbReference>
<evidence type="ECO:0000256" key="3">
    <source>
        <dbReference type="ARBA" id="ARBA00022692"/>
    </source>
</evidence>
<dbReference type="InterPro" id="IPR038354">
    <property type="entry name" value="VKOR_sf"/>
</dbReference>
<dbReference type="GO" id="GO:0048038">
    <property type="term" value="F:quinone binding"/>
    <property type="evidence" value="ECO:0007669"/>
    <property type="project" value="UniProtKB-KW"/>
</dbReference>
<evidence type="ECO:0000256" key="6">
    <source>
        <dbReference type="ARBA" id="ARBA00023002"/>
    </source>
</evidence>
<protein>
    <recommendedName>
        <fullName evidence="11">Vitamin K epoxide reductase domain-containing protein</fullName>
    </recommendedName>
</protein>
<feature type="domain" description="Vitamin K epoxide reductase" evidence="11">
    <location>
        <begin position="68"/>
        <end position="208"/>
    </location>
</feature>
<evidence type="ECO:0000256" key="1">
    <source>
        <dbReference type="ARBA" id="ARBA00004141"/>
    </source>
</evidence>
<evidence type="ECO:0000256" key="4">
    <source>
        <dbReference type="ARBA" id="ARBA00022719"/>
    </source>
</evidence>
<evidence type="ECO:0000256" key="8">
    <source>
        <dbReference type="ARBA" id="ARBA00023157"/>
    </source>
</evidence>
<comment type="similarity">
    <text evidence="2">Belongs to the VKOR family.</text>
</comment>
<dbReference type="GO" id="GO:0016020">
    <property type="term" value="C:membrane"/>
    <property type="evidence" value="ECO:0007669"/>
    <property type="project" value="UniProtKB-SubCell"/>
</dbReference>
<dbReference type="Proteomes" id="UP001497480">
    <property type="component" value="Unassembled WGS sequence"/>
</dbReference>
<keyword evidence="3 10" id="KW-0812">Transmembrane</keyword>
<evidence type="ECO:0000256" key="10">
    <source>
        <dbReference type="SAM" id="Phobius"/>
    </source>
</evidence>
<sequence length="363" mass="39375">MATMSLLSFSLSFNRCSNPIRYQHHKPNLISIWRSSPTCVPLKCSSYGSEPEPETEPETAVLATSTGSDWTYKIAAGISGIGFLETSYLNFIKLTGSDAFCPVGGGSCTDILNSDYAVVFGVPLPLIGLAAYGFAATIGFQLATNKFSFGINKSNAQLLLLATTTSMAAASSYFLYILTTAFPGSSCTYCLLSVILSFTLFFITVKDLGLQETYKQLGLQLLISGLVILTLSTSYTSSRPASSSLAEIEMPFYATYISTSSTPFAQSLARRLHSIGAKMYGAFWCSHCLEQKEMFGREAAKQLDYVECFPEGYRTGTKMIKACIDAKIEGFPTWIINGQVLSGEQELQELAQVSGYSESDQPS</sequence>
<feature type="transmembrane region" description="Helical" evidence="10">
    <location>
        <begin position="182"/>
        <end position="205"/>
    </location>
</feature>
<dbReference type="InterPro" id="IPR012932">
    <property type="entry name" value="VKOR"/>
</dbReference>
<keyword evidence="4" id="KW-0874">Quinone</keyword>
<keyword evidence="13" id="KW-1185">Reference proteome</keyword>
<keyword evidence="9" id="KW-0676">Redox-active center</keyword>
<feature type="transmembrane region" description="Helical" evidence="10">
    <location>
        <begin position="158"/>
        <end position="176"/>
    </location>
</feature>
<reference evidence="12 13" key="1">
    <citation type="submission" date="2024-03" db="EMBL/GenBank/DDBJ databases">
        <authorList>
            <person name="Martinez-Hernandez J."/>
        </authorList>
    </citation>
    <scope>NUCLEOTIDE SEQUENCE [LARGE SCALE GENOMIC DNA]</scope>
</reference>
<accession>A0AAV1WQ09</accession>
<gene>
    <name evidence="12" type="ORF">LLUT_LOCUS12499</name>
</gene>
<evidence type="ECO:0000313" key="12">
    <source>
        <dbReference type="EMBL" id="CAL0311439.1"/>
    </source>
</evidence>
<evidence type="ECO:0000259" key="11">
    <source>
        <dbReference type="SMART" id="SM00756"/>
    </source>
</evidence>
<dbReference type="PANTHER" id="PTHR34573">
    <property type="entry name" value="VKC DOMAIN-CONTAINING PROTEIN"/>
    <property type="match status" value="1"/>
</dbReference>
<keyword evidence="6" id="KW-0560">Oxidoreductase</keyword>
<proteinExistence type="inferred from homology"/>
<evidence type="ECO:0000256" key="7">
    <source>
        <dbReference type="ARBA" id="ARBA00023136"/>
    </source>
</evidence>
<keyword evidence="7 10" id="KW-0472">Membrane</keyword>
<evidence type="ECO:0000256" key="9">
    <source>
        <dbReference type="ARBA" id="ARBA00023284"/>
    </source>
</evidence>